<protein>
    <submittedName>
        <fullName evidence="2">Cupin</fullName>
    </submittedName>
</protein>
<dbReference type="AlphaFoldDB" id="A0A8J3JP05"/>
<dbReference type="InterPro" id="IPR011051">
    <property type="entry name" value="RmlC_Cupin_sf"/>
</dbReference>
<comment type="caution">
    <text evidence="2">The sequence shown here is derived from an EMBL/GenBank/DDBJ whole genome shotgun (WGS) entry which is preliminary data.</text>
</comment>
<accession>A0A8J3JP05</accession>
<name>A0A8J3JP05_9ACTN</name>
<dbReference type="InterPro" id="IPR014710">
    <property type="entry name" value="RmlC-like_jellyroll"/>
</dbReference>
<gene>
    <name evidence="2" type="ORF">Cba03nite_54320</name>
</gene>
<evidence type="ECO:0000313" key="2">
    <source>
        <dbReference type="EMBL" id="GIF84083.1"/>
    </source>
</evidence>
<keyword evidence="3" id="KW-1185">Reference proteome</keyword>
<evidence type="ECO:0000259" key="1">
    <source>
        <dbReference type="Pfam" id="PF07883"/>
    </source>
</evidence>
<organism evidence="2 3">
    <name type="scientific">Catellatospora bangladeshensis</name>
    <dbReference type="NCBI Taxonomy" id="310355"/>
    <lineage>
        <taxon>Bacteria</taxon>
        <taxon>Bacillati</taxon>
        <taxon>Actinomycetota</taxon>
        <taxon>Actinomycetes</taxon>
        <taxon>Micromonosporales</taxon>
        <taxon>Micromonosporaceae</taxon>
        <taxon>Catellatospora</taxon>
    </lineage>
</organism>
<dbReference type="EMBL" id="BONF01000033">
    <property type="protein sequence ID" value="GIF84083.1"/>
    <property type="molecule type" value="Genomic_DNA"/>
</dbReference>
<evidence type="ECO:0000313" key="3">
    <source>
        <dbReference type="Proteomes" id="UP000601223"/>
    </source>
</evidence>
<dbReference type="Pfam" id="PF07883">
    <property type="entry name" value="Cupin_2"/>
    <property type="match status" value="1"/>
</dbReference>
<dbReference type="SUPFAM" id="SSF51182">
    <property type="entry name" value="RmlC-like cupins"/>
    <property type="match status" value="1"/>
</dbReference>
<feature type="domain" description="Cupin type-2" evidence="1">
    <location>
        <begin position="62"/>
        <end position="112"/>
    </location>
</feature>
<sequence>MLTMGGIELKNFDRPDESREFAGKGRMDLVQVAGKTVGRARFEPGWRWTVNIGPIVGADACETSHLGYCVSGTMRVTMRDGTVQDFTAGDLVAIQPGHDAEVVSDEPVVFVDFGEITDYAKPH</sequence>
<proteinExistence type="predicted"/>
<dbReference type="InterPro" id="IPR013096">
    <property type="entry name" value="Cupin_2"/>
</dbReference>
<reference evidence="2 3" key="1">
    <citation type="submission" date="2021-01" db="EMBL/GenBank/DDBJ databases">
        <title>Whole genome shotgun sequence of Catellatospora bangladeshensis NBRC 107357.</title>
        <authorList>
            <person name="Komaki H."/>
            <person name="Tamura T."/>
        </authorList>
    </citation>
    <scope>NUCLEOTIDE SEQUENCE [LARGE SCALE GENOMIC DNA]</scope>
    <source>
        <strain evidence="2 3">NBRC 107357</strain>
    </source>
</reference>
<dbReference type="Proteomes" id="UP000601223">
    <property type="component" value="Unassembled WGS sequence"/>
</dbReference>
<dbReference type="Gene3D" id="2.60.120.10">
    <property type="entry name" value="Jelly Rolls"/>
    <property type="match status" value="1"/>
</dbReference>
<dbReference type="CDD" id="cd06990">
    <property type="entry name" value="cupin_DUF861"/>
    <property type="match status" value="1"/>
</dbReference>